<keyword evidence="3" id="KW-0547">Nucleotide-binding</keyword>
<dbReference type="Pfam" id="PF00005">
    <property type="entry name" value="ABC_tran"/>
    <property type="match status" value="1"/>
</dbReference>
<dbReference type="GO" id="GO:0005524">
    <property type="term" value="F:ATP binding"/>
    <property type="evidence" value="ECO:0007669"/>
    <property type="project" value="UniProtKB-KW"/>
</dbReference>
<evidence type="ECO:0000256" key="5">
    <source>
        <dbReference type="SAM" id="MobiDB-lite"/>
    </source>
</evidence>
<evidence type="ECO:0000256" key="4">
    <source>
        <dbReference type="ARBA" id="ARBA00022840"/>
    </source>
</evidence>
<evidence type="ECO:0000256" key="3">
    <source>
        <dbReference type="ARBA" id="ARBA00022741"/>
    </source>
</evidence>
<dbReference type="SMART" id="SM00382">
    <property type="entry name" value="AAA"/>
    <property type="match status" value="1"/>
</dbReference>
<proteinExistence type="inferred from homology"/>
<keyword evidence="4 7" id="KW-0067">ATP-binding</keyword>
<feature type="domain" description="ABC transporter" evidence="6">
    <location>
        <begin position="18"/>
        <end position="251"/>
    </location>
</feature>
<dbReference type="InterPro" id="IPR050153">
    <property type="entry name" value="Metal_Ion_Import_ABC"/>
</dbReference>
<dbReference type="InterPro" id="IPR017871">
    <property type="entry name" value="ABC_transporter-like_CS"/>
</dbReference>
<evidence type="ECO:0000259" key="6">
    <source>
        <dbReference type="PROSITE" id="PS50893"/>
    </source>
</evidence>
<keyword evidence="2" id="KW-0813">Transport</keyword>
<evidence type="ECO:0000256" key="2">
    <source>
        <dbReference type="ARBA" id="ARBA00022448"/>
    </source>
</evidence>
<feature type="compositionally biased region" description="Basic and acidic residues" evidence="5">
    <location>
        <begin position="260"/>
        <end position="278"/>
    </location>
</feature>
<dbReference type="InterPro" id="IPR003593">
    <property type="entry name" value="AAA+_ATPase"/>
</dbReference>
<name>A0A1G7ED53_9ACTN</name>
<accession>A0A1G7ED53</accession>
<sequence length="278" mass="29834">MLTHPAPRPQPTETTSVVEVAGVTVRLGGQPVLHDVSLRQPTGSLLALMGANGSGKTTLVRALLGLVPVEHGSVSLFGTPLRRFRSWSWIGYVPQRSSLTLRNATVGEVVMSGRLGHRRPFSLRSRRDREQVGAALERVGLAGRERDEMTHLSGGQQQRALIARALAAEPRLLVMDEPLAGVDAASQHAVADVLRDLVAEGLSAMVVLHELGPLAPLLDRAVVLTEGRVSHDGAVSAVDCTPEHEIHETSPLRGLTFLEHPVDPDHHHDDRVPRGGAS</sequence>
<dbReference type="PANTHER" id="PTHR42734">
    <property type="entry name" value="METAL TRANSPORT SYSTEM ATP-BINDING PROTEIN TM_0124-RELATED"/>
    <property type="match status" value="1"/>
</dbReference>
<evidence type="ECO:0000313" key="7">
    <source>
        <dbReference type="EMBL" id="SDE61583.1"/>
    </source>
</evidence>
<comment type="similarity">
    <text evidence="1">Belongs to the ABC transporter superfamily.</text>
</comment>
<dbReference type="EMBL" id="LT629688">
    <property type="protein sequence ID" value="SDE61583.1"/>
    <property type="molecule type" value="Genomic_DNA"/>
</dbReference>
<dbReference type="PROSITE" id="PS50893">
    <property type="entry name" value="ABC_TRANSPORTER_2"/>
    <property type="match status" value="1"/>
</dbReference>
<dbReference type="Proteomes" id="UP000198546">
    <property type="component" value="Chromosome i"/>
</dbReference>
<dbReference type="STRING" id="675864.SAMN04489747_3908"/>
<dbReference type="RefSeq" id="WP_197679115.1">
    <property type="nucleotide sequence ID" value="NZ_LT629688.1"/>
</dbReference>
<dbReference type="PANTHER" id="PTHR42734:SF5">
    <property type="entry name" value="IRON TRANSPORT SYSTEM ATP-BINDING PROTEIN HI_0361-RELATED"/>
    <property type="match status" value="1"/>
</dbReference>
<dbReference type="GO" id="GO:0016887">
    <property type="term" value="F:ATP hydrolysis activity"/>
    <property type="evidence" value="ECO:0007669"/>
    <property type="project" value="InterPro"/>
</dbReference>
<feature type="region of interest" description="Disordered" evidence="5">
    <location>
        <begin position="245"/>
        <end position="278"/>
    </location>
</feature>
<organism evidence="7 8">
    <name type="scientific">Auraticoccus monumenti</name>
    <dbReference type="NCBI Taxonomy" id="675864"/>
    <lineage>
        <taxon>Bacteria</taxon>
        <taxon>Bacillati</taxon>
        <taxon>Actinomycetota</taxon>
        <taxon>Actinomycetes</taxon>
        <taxon>Propionibacteriales</taxon>
        <taxon>Propionibacteriaceae</taxon>
        <taxon>Auraticoccus</taxon>
    </lineage>
</organism>
<reference evidence="7 8" key="1">
    <citation type="submission" date="2016-10" db="EMBL/GenBank/DDBJ databases">
        <authorList>
            <person name="de Groot N.N."/>
        </authorList>
    </citation>
    <scope>NUCLEOTIDE SEQUENCE [LARGE SCALE GENOMIC DNA]</scope>
    <source>
        <strain evidence="7 8">MON 2.2</strain>
    </source>
</reference>
<keyword evidence="8" id="KW-1185">Reference proteome</keyword>
<dbReference type="Gene3D" id="3.40.50.300">
    <property type="entry name" value="P-loop containing nucleotide triphosphate hydrolases"/>
    <property type="match status" value="1"/>
</dbReference>
<protein>
    <submittedName>
        <fullName evidence="7">Zinc transport system ATP-binding protein</fullName>
    </submittedName>
</protein>
<dbReference type="InterPro" id="IPR003439">
    <property type="entry name" value="ABC_transporter-like_ATP-bd"/>
</dbReference>
<dbReference type="SUPFAM" id="SSF52540">
    <property type="entry name" value="P-loop containing nucleoside triphosphate hydrolases"/>
    <property type="match status" value="1"/>
</dbReference>
<evidence type="ECO:0000256" key="1">
    <source>
        <dbReference type="ARBA" id="ARBA00005417"/>
    </source>
</evidence>
<dbReference type="PROSITE" id="PS00211">
    <property type="entry name" value="ABC_TRANSPORTER_1"/>
    <property type="match status" value="1"/>
</dbReference>
<gene>
    <name evidence="7" type="ORF">SAMN04489747_3908</name>
</gene>
<dbReference type="AlphaFoldDB" id="A0A1G7ED53"/>
<dbReference type="InterPro" id="IPR027417">
    <property type="entry name" value="P-loop_NTPase"/>
</dbReference>
<evidence type="ECO:0000313" key="8">
    <source>
        <dbReference type="Proteomes" id="UP000198546"/>
    </source>
</evidence>